<reference evidence="3 4" key="1">
    <citation type="submission" date="2020-02" db="EMBL/GenBank/DDBJ databases">
        <title>Characterization of phylogenetic diversity of novel bifidobacterial species isolated in Czech ZOOs.</title>
        <authorList>
            <person name="Lugli G.A."/>
            <person name="Vera N.B."/>
            <person name="Ventura M."/>
        </authorList>
    </citation>
    <scope>NUCLEOTIDE SEQUENCE [LARGE SCALE GENOMIC DNA]</scope>
    <source>
        <strain evidence="3 4">DSM 109963</strain>
    </source>
</reference>
<organism evidence="3 4">
    <name type="scientific">Bifidobacterium panos</name>
    <dbReference type="NCBI Taxonomy" id="2675321"/>
    <lineage>
        <taxon>Bacteria</taxon>
        <taxon>Bacillati</taxon>
        <taxon>Actinomycetota</taxon>
        <taxon>Actinomycetes</taxon>
        <taxon>Bifidobacteriales</taxon>
        <taxon>Bifidobacteriaceae</taxon>
        <taxon>Bifidobacterium</taxon>
    </lineage>
</organism>
<dbReference type="InterPro" id="IPR025420">
    <property type="entry name" value="DUF4143"/>
</dbReference>
<evidence type="ECO:0000313" key="3">
    <source>
        <dbReference type="EMBL" id="NMN02433.1"/>
    </source>
</evidence>
<evidence type="ECO:0000313" key="4">
    <source>
        <dbReference type="Proteomes" id="UP000553756"/>
    </source>
</evidence>
<dbReference type="PANTHER" id="PTHR43566:SF2">
    <property type="entry name" value="DUF4143 DOMAIN-CONTAINING PROTEIN"/>
    <property type="match status" value="1"/>
</dbReference>
<dbReference type="Proteomes" id="UP000553756">
    <property type="component" value="Unassembled WGS sequence"/>
</dbReference>
<dbReference type="InterPro" id="IPR041682">
    <property type="entry name" value="AAA_14"/>
</dbReference>
<dbReference type="RefSeq" id="WP_172145874.1">
    <property type="nucleotide sequence ID" value="NZ_JAAIIJ010000021.1"/>
</dbReference>
<evidence type="ECO:0000259" key="1">
    <source>
        <dbReference type="Pfam" id="PF13173"/>
    </source>
</evidence>
<evidence type="ECO:0000259" key="2">
    <source>
        <dbReference type="Pfam" id="PF13635"/>
    </source>
</evidence>
<dbReference type="EMBL" id="JAAIIJ010000021">
    <property type="protein sequence ID" value="NMN02433.1"/>
    <property type="molecule type" value="Genomic_DNA"/>
</dbReference>
<proteinExistence type="predicted"/>
<name>A0ABX1SX56_9BIFI</name>
<dbReference type="PANTHER" id="PTHR43566">
    <property type="entry name" value="CONSERVED PROTEIN"/>
    <property type="match status" value="1"/>
</dbReference>
<dbReference type="Pfam" id="PF13635">
    <property type="entry name" value="DUF4143"/>
    <property type="match status" value="1"/>
</dbReference>
<gene>
    <name evidence="3" type="ORF">G1C94_1055</name>
</gene>
<keyword evidence="4" id="KW-1185">Reference proteome</keyword>
<dbReference type="Pfam" id="PF13173">
    <property type="entry name" value="AAA_14"/>
    <property type="match status" value="1"/>
</dbReference>
<protein>
    <submittedName>
        <fullName evidence="3">AAA domain-containing protein</fullName>
    </submittedName>
</protein>
<feature type="domain" description="DUF4143" evidence="2">
    <location>
        <begin position="201"/>
        <end position="376"/>
    </location>
</feature>
<comment type="caution">
    <text evidence="3">The sequence shown here is derived from an EMBL/GenBank/DDBJ whole genome shotgun (WGS) entry which is preliminary data.</text>
</comment>
<feature type="domain" description="AAA" evidence="1">
    <location>
        <begin position="22"/>
        <end position="137"/>
    </location>
</feature>
<sequence>MTATYIPRIIDTELDEHLATFPAVCIEGPKWCGKTTTATMHAASSISLADPEGNFRNRTMAQLEPSLAMQGSEPRLIDEWQEVPAIWDTVRFICDANPTHGRFLLTGSATPRQSQQPMHSGAGRIARLHMSSMTLAEQGKSSSEVSLRGLFDGQAYTAQSHLTLEQISQCIVRGGWPAALELDDKQASLTAEGYLDAIAHEDISEVDDINRDPVRVQRLLASLGRNEATLASKTTLLKDTTGQARHQRNARTTQASQLAETTLNEYMGALERMHVVEDVPAWAPALRSPVRIRSTRKHHLADPSLAAAAIGATTDTLRTDPKTLGFLFESLATHDLMVYARAIDAHVMHYRDDSHLEVDLIVEMRDGRWGAFEVKLGSAQIEDGAANVNALDRKMRERGQRAASVKAVIVGTGAIAHRRDDGVQVIPLDTLGV</sequence>
<accession>A0ABX1SX56</accession>